<dbReference type="SMART" id="SM00320">
    <property type="entry name" value="WD40"/>
    <property type="match status" value="7"/>
</dbReference>
<evidence type="ECO:0000256" key="1">
    <source>
        <dbReference type="ARBA" id="ARBA00022574"/>
    </source>
</evidence>
<dbReference type="EMBL" id="KQ459988">
    <property type="protein sequence ID" value="KPJ18787.1"/>
    <property type="molecule type" value="Genomic_DNA"/>
</dbReference>
<dbReference type="GO" id="GO:0030621">
    <property type="term" value="F:U4 snRNA binding"/>
    <property type="evidence" value="ECO:0007669"/>
    <property type="project" value="TreeGrafter"/>
</dbReference>
<organism evidence="4 5">
    <name type="scientific">Papilio machaon</name>
    <name type="common">Old World swallowtail butterfly</name>
    <dbReference type="NCBI Taxonomy" id="76193"/>
    <lineage>
        <taxon>Eukaryota</taxon>
        <taxon>Metazoa</taxon>
        <taxon>Ecdysozoa</taxon>
        <taxon>Arthropoda</taxon>
        <taxon>Hexapoda</taxon>
        <taxon>Insecta</taxon>
        <taxon>Pterygota</taxon>
        <taxon>Neoptera</taxon>
        <taxon>Endopterygota</taxon>
        <taxon>Lepidoptera</taxon>
        <taxon>Glossata</taxon>
        <taxon>Ditrysia</taxon>
        <taxon>Papilionoidea</taxon>
        <taxon>Papilionidae</taxon>
        <taxon>Papilioninae</taxon>
        <taxon>Papilio</taxon>
    </lineage>
</organism>
<evidence type="ECO:0000256" key="2">
    <source>
        <dbReference type="ARBA" id="ARBA00022737"/>
    </source>
</evidence>
<dbReference type="AlphaFoldDB" id="A0A0N1PHQ1"/>
<dbReference type="InParanoid" id="A0A0N1PHQ1"/>
<protein>
    <submittedName>
        <fullName evidence="4">U4/U6 small nuclear ribonucleoprotein Prp4</fullName>
    </submittedName>
</protein>
<feature type="repeat" description="WD" evidence="3">
    <location>
        <begin position="259"/>
        <end position="293"/>
    </location>
</feature>
<dbReference type="InterPro" id="IPR015943">
    <property type="entry name" value="WD40/YVTN_repeat-like_dom_sf"/>
</dbReference>
<dbReference type="InterPro" id="IPR036322">
    <property type="entry name" value="WD40_repeat_dom_sf"/>
</dbReference>
<dbReference type="Gene3D" id="2.130.10.10">
    <property type="entry name" value="YVTN repeat-like/Quinoprotein amine dehydrogenase"/>
    <property type="match status" value="4"/>
</dbReference>
<dbReference type="GO" id="GO:0046540">
    <property type="term" value="C:U4/U6 x U5 tri-snRNP complex"/>
    <property type="evidence" value="ECO:0007669"/>
    <property type="project" value="TreeGrafter"/>
</dbReference>
<feature type="repeat" description="WD" evidence="3">
    <location>
        <begin position="403"/>
        <end position="437"/>
    </location>
</feature>
<keyword evidence="4" id="KW-0687">Ribonucleoprotein</keyword>
<dbReference type="PROSITE" id="PS00678">
    <property type="entry name" value="WD_REPEATS_1"/>
    <property type="match status" value="3"/>
</dbReference>
<keyword evidence="1 3" id="KW-0853">WD repeat</keyword>
<feature type="repeat" description="WD" evidence="3">
    <location>
        <begin position="534"/>
        <end position="567"/>
    </location>
</feature>
<dbReference type="PANTHER" id="PTHR19846:SF0">
    <property type="entry name" value="PRE-MRNA PROCESSING FACTOR 4"/>
    <property type="match status" value="1"/>
</dbReference>
<keyword evidence="2" id="KW-0677">Repeat</keyword>
<reference evidence="4 5" key="1">
    <citation type="journal article" date="2015" name="Nat. Commun.">
        <title>Outbred genome sequencing and CRISPR/Cas9 gene editing in butterflies.</title>
        <authorList>
            <person name="Li X."/>
            <person name="Fan D."/>
            <person name="Zhang W."/>
            <person name="Liu G."/>
            <person name="Zhang L."/>
            <person name="Zhao L."/>
            <person name="Fang X."/>
            <person name="Chen L."/>
            <person name="Dong Y."/>
            <person name="Chen Y."/>
            <person name="Ding Y."/>
            <person name="Zhao R."/>
            <person name="Feng M."/>
            <person name="Zhu Y."/>
            <person name="Feng Y."/>
            <person name="Jiang X."/>
            <person name="Zhu D."/>
            <person name="Xiang H."/>
            <person name="Feng X."/>
            <person name="Li S."/>
            <person name="Wang J."/>
            <person name="Zhang G."/>
            <person name="Kronforst M.R."/>
            <person name="Wang W."/>
        </authorList>
    </citation>
    <scope>NUCLEOTIDE SEQUENCE [LARGE SCALE GENOMIC DNA]</scope>
    <source>
        <strain evidence="4">Ya'a_city_454_Pm</strain>
        <tissue evidence="4">Whole body</tissue>
    </source>
</reference>
<dbReference type="Pfam" id="PF00400">
    <property type="entry name" value="WD40"/>
    <property type="match status" value="9"/>
</dbReference>
<dbReference type="Proteomes" id="UP000053240">
    <property type="component" value="Unassembled WGS sequence"/>
</dbReference>
<feature type="repeat" description="WD" evidence="3">
    <location>
        <begin position="438"/>
        <end position="479"/>
    </location>
</feature>
<feature type="repeat" description="WD" evidence="3">
    <location>
        <begin position="577"/>
        <end position="608"/>
    </location>
</feature>
<name>A0A0N1PHQ1_PAPMA</name>
<evidence type="ECO:0000256" key="3">
    <source>
        <dbReference type="PROSITE-ProRule" id="PRU00221"/>
    </source>
</evidence>
<dbReference type="FunCoup" id="A0A0N1PHQ1">
    <property type="interactions" value="1322"/>
</dbReference>
<dbReference type="GO" id="GO:0017070">
    <property type="term" value="F:U6 snRNA binding"/>
    <property type="evidence" value="ECO:0007669"/>
    <property type="project" value="TreeGrafter"/>
</dbReference>
<sequence length="613" mass="68953">MSDDEEVVVKKAKQVHYGSLEEQEKARLAALAAAAREGVEDNGGKDLGDIQISNEYMELEEEMSKDKKALLEEFERRRKARQLNVSTDDDEEEARIERDRGREGTWYHEGPPELRDARLWIARYSLPRAKQRLGEDAIHKKLEEEEARIERDRGREGTWYHEGPPELRDARLWIARYSLPRAKQRLMKAREDLKLPGSVRAAAKQESQRKASAMSIYCSQIGDSRPISFCRFSDDSQMLITSSCEGPMASLEGHGPARVARVEFHPSGRFLATTVFDNSWRLWDLETATEVLHQEGHAKQVYSIAFQGDGSLAATGEGPMASLEGHGPARVARVEFHPSGRFLATTVFDNSWRLWDLETATEVLHQEGHAKQVYSIAFQGDGSLAATGEGPMASLEGHGPARVARVEFHPSGRFLATTVFDNSWRLWDLETATEVLHQEGHAKQVYSIAFQGDGSLAATGGMDAFGRVWDVRTGRCVMFLEGHLGPVLGAAWHPAGHRLATAAADHQAYTYIHKYIMFFVKIWDIRKRAPIYTIPAHTHLVSDVRYQRSHGHYLATSSYDGSGKLWSDPAWHPLRTLSGHDNKVMSVDISLDNKYIATCSYDRTFKLWAPDLA</sequence>
<keyword evidence="5" id="KW-1185">Reference proteome</keyword>
<feature type="repeat" description="WD" evidence="3">
    <location>
        <begin position="331"/>
        <end position="365"/>
    </location>
</feature>
<proteinExistence type="predicted"/>
<evidence type="ECO:0000313" key="5">
    <source>
        <dbReference type="Proteomes" id="UP000053240"/>
    </source>
</evidence>
<dbReference type="GO" id="GO:0000398">
    <property type="term" value="P:mRNA splicing, via spliceosome"/>
    <property type="evidence" value="ECO:0007669"/>
    <property type="project" value="TreeGrafter"/>
</dbReference>
<evidence type="ECO:0000313" key="4">
    <source>
        <dbReference type="EMBL" id="KPJ18787.1"/>
    </source>
</evidence>
<dbReference type="InterPro" id="IPR019775">
    <property type="entry name" value="WD40_repeat_CS"/>
</dbReference>
<dbReference type="STRING" id="76193.A0A0N1PHQ1"/>
<gene>
    <name evidence="4" type="ORF">RR48_02570</name>
</gene>
<dbReference type="InterPro" id="IPR001680">
    <property type="entry name" value="WD40_rpt"/>
</dbReference>
<dbReference type="PROSITE" id="PS50294">
    <property type="entry name" value="WD_REPEATS_REGION"/>
    <property type="match status" value="2"/>
</dbReference>
<dbReference type="PROSITE" id="PS50082">
    <property type="entry name" value="WD_REPEATS_2"/>
    <property type="match status" value="6"/>
</dbReference>
<dbReference type="SUPFAM" id="SSF50978">
    <property type="entry name" value="WD40 repeat-like"/>
    <property type="match status" value="2"/>
</dbReference>
<dbReference type="CDD" id="cd00200">
    <property type="entry name" value="WD40"/>
    <property type="match status" value="1"/>
</dbReference>
<accession>A0A0N1PHQ1</accession>
<dbReference type="FunFam" id="2.130.10.10:FF:000411">
    <property type="entry name" value="U4/U6 small nuclear ribonucleoprotein Prp4"/>
    <property type="match status" value="1"/>
</dbReference>
<dbReference type="PANTHER" id="PTHR19846">
    <property type="entry name" value="WD40 REPEAT PROTEIN"/>
    <property type="match status" value="1"/>
</dbReference>